<dbReference type="AlphaFoldDB" id="A0AAV4FN45"/>
<dbReference type="InterPro" id="IPR008969">
    <property type="entry name" value="CarboxyPept-like_regulatory"/>
</dbReference>
<dbReference type="EMBL" id="BMAT01004494">
    <property type="protein sequence ID" value="GFR74524.1"/>
    <property type="molecule type" value="Genomic_DNA"/>
</dbReference>
<reference evidence="1 2" key="1">
    <citation type="journal article" date="2021" name="Elife">
        <title>Chloroplast acquisition without the gene transfer in kleptoplastic sea slugs, Plakobranchus ocellatus.</title>
        <authorList>
            <person name="Maeda T."/>
            <person name="Takahashi S."/>
            <person name="Yoshida T."/>
            <person name="Shimamura S."/>
            <person name="Takaki Y."/>
            <person name="Nagai Y."/>
            <person name="Toyoda A."/>
            <person name="Suzuki Y."/>
            <person name="Arimoto A."/>
            <person name="Ishii H."/>
            <person name="Satoh N."/>
            <person name="Nishiyama T."/>
            <person name="Hasebe M."/>
            <person name="Maruyama T."/>
            <person name="Minagawa J."/>
            <person name="Obokata J."/>
            <person name="Shigenobu S."/>
        </authorList>
    </citation>
    <scope>NUCLEOTIDE SEQUENCE [LARGE SCALE GENOMIC DNA]</scope>
</reference>
<name>A0AAV4FN45_9GAST</name>
<accession>A0AAV4FN45</accession>
<protein>
    <submittedName>
        <fullName evidence="1">CarboxypepD_reg-like domain-containing protein</fullName>
    </submittedName>
</protein>
<evidence type="ECO:0000313" key="2">
    <source>
        <dbReference type="Proteomes" id="UP000762676"/>
    </source>
</evidence>
<dbReference type="Proteomes" id="UP000762676">
    <property type="component" value="Unassembled WGS sequence"/>
</dbReference>
<sequence length="227" mass="26246">MTVLGEVVSNGEALSGIGVINMNKEVATKTDITGKFIIDVSLGDKIAFFSKNYQYEVLFVTKDIVERVKWRVELEEKMVKLDEVVLTNAQKESLKKRNEAFKRYYNGQDYHTKVVNIAGTRTEDIQYGLDFANIYRALRNTIKNKKGREEGESVLTPSVIIRGIYPESFFVEKLGVPKGEISVFLFFCEQDFPDREILKKQNEFQLLDYLIKKTTQYKALRKDTEKK</sequence>
<organism evidence="1 2">
    <name type="scientific">Elysia marginata</name>
    <dbReference type="NCBI Taxonomy" id="1093978"/>
    <lineage>
        <taxon>Eukaryota</taxon>
        <taxon>Metazoa</taxon>
        <taxon>Spiralia</taxon>
        <taxon>Lophotrochozoa</taxon>
        <taxon>Mollusca</taxon>
        <taxon>Gastropoda</taxon>
        <taxon>Heterobranchia</taxon>
        <taxon>Euthyneura</taxon>
        <taxon>Panpulmonata</taxon>
        <taxon>Sacoglossa</taxon>
        <taxon>Placobranchoidea</taxon>
        <taxon>Plakobranchidae</taxon>
        <taxon>Elysia</taxon>
    </lineage>
</organism>
<gene>
    <name evidence="1" type="ORF">ElyMa_002164700</name>
</gene>
<proteinExistence type="predicted"/>
<dbReference type="SUPFAM" id="SSF49464">
    <property type="entry name" value="Carboxypeptidase regulatory domain-like"/>
    <property type="match status" value="1"/>
</dbReference>
<comment type="caution">
    <text evidence="1">The sequence shown here is derived from an EMBL/GenBank/DDBJ whole genome shotgun (WGS) entry which is preliminary data.</text>
</comment>
<keyword evidence="2" id="KW-1185">Reference proteome</keyword>
<evidence type="ECO:0000313" key="1">
    <source>
        <dbReference type="EMBL" id="GFR74524.1"/>
    </source>
</evidence>